<evidence type="ECO:0000259" key="1">
    <source>
        <dbReference type="SMART" id="SM01022"/>
    </source>
</evidence>
<dbReference type="SMART" id="SM01022">
    <property type="entry name" value="ASCH"/>
    <property type="match status" value="1"/>
</dbReference>
<evidence type="ECO:0000313" key="2">
    <source>
        <dbReference type="EMBL" id="TCL63373.1"/>
    </source>
</evidence>
<dbReference type="Proteomes" id="UP000295008">
    <property type="component" value="Unassembled WGS sequence"/>
</dbReference>
<dbReference type="InterPro" id="IPR015947">
    <property type="entry name" value="PUA-like_sf"/>
</dbReference>
<dbReference type="Gene3D" id="2.30.130.30">
    <property type="entry name" value="Hypothetical protein"/>
    <property type="match status" value="1"/>
</dbReference>
<accession>A0A4R1RC40</accession>
<dbReference type="InterPro" id="IPR007374">
    <property type="entry name" value="ASCH_domain"/>
</dbReference>
<gene>
    <name evidence="2" type="ORF">EDC14_102191</name>
</gene>
<organism evidence="2 3">
    <name type="scientific">Hydrogenispora ethanolica</name>
    <dbReference type="NCBI Taxonomy" id="1082276"/>
    <lineage>
        <taxon>Bacteria</taxon>
        <taxon>Bacillati</taxon>
        <taxon>Bacillota</taxon>
        <taxon>Hydrogenispora</taxon>
    </lineage>
</organism>
<name>A0A4R1RC40_HYDET</name>
<dbReference type="RefSeq" id="WP_132015409.1">
    <property type="nucleotide sequence ID" value="NZ_SLUN01000021.1"/>
</dbReference>
<feature type="domain" description="ASCH" evidence="1">
    <location>
        <begin position="5"/>
        <end position="97"/>
    </location>
</feature>
<dbReference type="EMBL" id="SLUN01000021">
    <property type="protein sequence ID" value="TCL63373.1"/>
    <property type="molecule type" value="Genomic_DNA"/>
</dbReference>
<dbReference type="Pfam" id="PF04266">
    <property type="entry name" value="ASCH"/>
    <property type="match status" value="1"/>
</dbReference>
<dbReference type="SUPFAM" id="SSF88697">
    <property type="entry name" value="PUA domain-like"/>
    <property type="match status" value="1"/>
</dbReference>
<dbReference type="AlphaFoldDB" id="A0A4R1RC40"/>
<keyword evidence="3" id="KW-1185">Reference proteome</keyword>
<dbReference type="OrthoDB" id="9800495at2"/>
<evidence type="ECO:0000313" key="3">
    <source>
        <dbReference type="Proteomes" id="UP000295008"/>
    </source>
</evidence>
<protein>
    <submittedName>
        <fullName evidence="2">Putative transcriptional regulator</fullName>
    </submittedName>
</protein>
<reference evidence="2 3" key="1">
    <citation type="submission" date="2019-03" db="EMBL/GenBank/DDBJ databases">
        <title>Genomic Encyclopedia of Type Strains, Phase IV (KMG-IV): sequencing the most valuable type-strain genomes for metagenomic binning, comparative biology and taxonomic classification.</title>
        <authorList>
            <person name="Goeker M."/>
        </authorList>
    </citation>
    <scope>NUCLEOTIDE SEQUENCE [LARGE SCALE GENOMIC DNA]</scope>
    <source>
        <strain evidence="2 3">LX-B</strain>
    </source>
</reference>
<proteinExistence type="predicted"/>
<sequence>MTVVLSIKPEYAAKIFAGEKLVEYRRKSIKNVEKVIVYVTKPVGKVLGEFEVAEILTANPEELWERTSRIGGIGKEAYFEYFRDSEQAFALAIKNVKKYEEERELKDYGLKMAPQFFAYV</sequence>
<comment type="caution">
    <text evidence="2">The sequence shown here is derived from an EMBL/GenBank/DDBJ whole genome shotgun (WGS) entry which is preliminary data.</text>
</comment>